<evidence type="ECO:0000313" key="5">
    <source>
        <dbReference type="EMBL" id="EOY31124.1"/>
    </source>
</evidence>
<dbReference type="PANTHER" id="PTHR42648">
    <property type="entry name" value="TRANSPOSASE, PUTATIVE-RELATED"/>
    <property type="match status" value="1"/>
</dbReference>
<gene>
    <name evidence="5" type="ORF">TCM_038123</name>
</gene>
<keyword evidence="6" id="KW-1185">Reference proteome</keyword>
<organism evidence="5 6">
    <name type="scientific">Theobroma cacao</name>
    <name type="common">Cacao</name>
    <name type="synonym">Cocoa</name>
    <dbReference type="NCBI Taxonomy" id="3641"/>
    <lineage>
        <taxon>Eukaryota</taxon>
        <taxon>Viridiplantae</taxon>
        <taxon>Streptophyta</taxon>
        <taxon>Embryophyta</taxon>
        <taxon>Tracheophyta</taxon>
        <taxon>Spermatophyta</taxon>
        <taxon>Magnoliopsida</taxon>
        <taxon>eudicotyledons</taxon>
        <taxon>Gunneridae</taxon>
        <taxon>Pentapetalae</taxon>
        <taxon>rosids</taxon>
        <taxon>malvids</taxon>
        <taxon>Malvales</taxon>
        <taxon>Malvaceae</taxon>
        <taxon>Byttnerioideae</taxon>
        <taxon>Theobroma</taxon>
    </lineage>
</organism>
<dbReference type="Proteomes" id="UP000026915">
    <property type="component" value="Chromosome 9"/>
</dbReference>
<dbReference type="InterPro" id="IPR001584">
    <property type="entry name" value="Integrase_cat-core"/>
</dbReference>
<dbReference type="HOGENOM" id="CLU_001650_5_1_1"/>
<dbReference type="GO" id="GO:0015074">
    <property type="term" value="P:DNA integration"/>
    <property type="evidence" value="ECO:0007669"/>
    <property type="project" value="InterPro"/>
</dbReference>
<sequence>MGCETATQAWNKLQEEFLRTNRTRQMKASNVRREFVLMRLKETQTVKEYINQVMRLVNQIRMLGENLPEVRVVEKILISIPEKFKATIASLEQAKDVSDITVTELVGALEAAKQRRSARSNSRTEVAMTKLAPSDKTQSTENAEVEEETLFMASTDSFYDIDNLEWLIDSGCSNHMTPSEDVFIYFRSRFPLFNSEPTECWTNVGALLYSALQGFGICTIYEPNGNYLMTVPMKNRSFSLNWKETCMQATQSPGTDTELWHKRLEHCNYISLKQLGKMSRKPFPSASMHRAKSKLELIHTDLAGPMSVESLSGDKFYFIFIDDMSRFCWICFLKSKSQVFELFLQFKAKVDLETGHKIKTLRSDNGSEYTSNVFTDYLKNAGIHHQLTAPLHLNRMAITVSSNVTFDERSYWNRNTISNANESTSAPFTVNVDLGISEFSNDLEETGDDIDDVPVRGTRSITDVYHRSMLAVDEPSSFAEACGFLEWYEAMREELATINKNQTWSLVDRPANHHVIGVKWVFKRKLNPDGSVNKHKARLVDKGFRTYAPVARFDTIRLLIALSAAFGCKVHHLDVKSTFLNGSLNE</sequence>
<dbReference type="InterPro" id="IPR039537">
    <property type="entry name" value="Retrotran_Ty1/copia-like"/>
</dbReference>
<evidence type="ECO:0000256" key="2">
    <source>
        <dbReference type="ARBA" id="ARBA00022801"/>
    </source>
</evidence>
<dbReference type="AlphaFoldDB" id="A0A061GVH9"/>
<dbReference type="PROSITE" id="PS50994">
    <property type="entry name" value="INTEGRASE"/>
    <property type="match status" value="1"/>
</dbReference>
<dbReference type="eggNOG" id="KOG0017">
    <property type="taxonomic scope" value="Eukaryota"/>
</dbReference>
<evidence type="ECO:0000313" key="6">
    <source>
        <dbReference type="Proteomes" id="UP000026915"/>
    </source>
</evidence>
<dbReference type="PANTHER" id="PTHR42648:SF18">
    <property type="entry name" value="RETROTRANSPOSON, UNCLASSIFIED-LIKE PROTEIN"/>
    <property type="match status" value="1"/>
</dbReference>
<reference evidence="5 6" key="1">
    <citation type="journal article" date="2013" name="Genome Biol.">
        <title>The genome sequence of the most widely cultivated cacao type and its use to identify candidate genes regulating pod color.</title>
        <authorList>
            <person name="Motamayor J.C."/>
            <person name="Mockaitis K."/>
            <person name="Schmutz J."/>
            <person name="Haiminen N."/>
            <person name="Iii D.L."/>
            <person name="Cornejo O."/>
            <person name="Findley S.D."/>
            <person name="Zheng P."/>
            <person name="Utro F."/>
            <person name="Royaert S."/>
            <person name="Saski C."/>
            <person name="Jenkins J."/>
            <person name="Podicheti R."/>
            <person name="Zhao M."/>
            <person name="Scheffler B.E."/>
            <person name="Stack J.C."/>
            <person name="Feltus F.A."/>
            <person name="Mustiga G.M."/>
            <person name="Amores F."/>
            <person name="Phillips W."/>
            <person name="Marelli J.P."/>
            <person name="May G.D."/>
            <person name="Shapiro H."/>
            <person name="Ma J."/>
            <person name="Bustamante C.D."/>
            <person name="Schnell R.J."/>
            <person name="Main D."/>
            <person name="Gilbert D."/>
            <person name="Parida L."/>
            <person name="Kuhn D.N."/>
        </authorList>
    </citation>
    <scope>NUCLEOTIDE SEQUENCE [LARGE SCALE GENOMIC DNA]</scope>
    <source>
        <strain evidence="6">cv. Matina 1-6</strain>
    </source>
</reference>
<dbReference type="SUPFAM" id="SSF53098">
    <property type="entry name" value="Ribonuclease H-like"/>
    <property type="match status" value="1"/>
</dbReference>
<dbReference type="GO" id="GO:0046872">
    <property type="term" value="F:metal ion binding"/>
    <property type="evidence" value="ECO:0007669"/>
    <property type="project" value="UniProtKB-KW"/>
</dbReference>
<dbReference type="InterPro" id="IPR012337">
    <property type="entry name" value="RNaseH-like_sf"/>
</dbReference>
<feature type="domain" description="Integrase catalytic" evidence="4">
    <location>
        <begin position="280"/>
        <end position="408"/>
    </location>
</feature>
<proteinExistence type="predicted"/>
<protein>
    <recommendedName>
        <fullName evidence="4">Integrase catalytic domain-containing protein</fullName>
    </recommendedName>
</protein>
<feature type="region of interest" description="Disordered" evidence="3">
    <location>
        <begin position="116"/>
        <end position="142"/>
    </location>
</feature>
<evidence type="ECO:0000256" key="1">
    <source>
        <dbReference type="ARBA" id="ARBA00022723"/>
    </source>
</evidence>
<dbReference type="InterPro" id="IPR036397">
    <property type="entry name" value="RNaseH_sf"/>
</dbReference>
<dbReference type="InParanoid" id="A0A061GVH9"/>
<name>A0A061GVH9_THECC</name>
<dbReference type="Gramene" id="EOY31124">
    <property type="protein sequence ID" value="EOY31124"/>
    <property type="gene ID" value="TCM_038123"/>
</dbReference>
<dbReference type="InterPro" id="IPR013103">
    <property type="entry name" value="RVT_2"/>
</dbReference>
<evidence type="ECO:0000259" key="4">
    <source>
        <dbReference type="PROSITE" id="PS50994"/>
    </source>
</evidence>
<dbReference type="GO" id="GO:0016787">
    <property type="term" value="F:hydrolase activity"/>
    <property type="evidence" value="ECO:0007669"/>
    <property type="project" value="UniProtKB-KW"/>
</dbReference>
<dbReference type="STRING" id="3641.A0A061GVH9"/>
<dbReference type="Pfam" id="PF00665">
    <property type="entry name" value="rve"/>
    <property type="match status" value="1"/>
</dbReference>
<keyword evidence="2" id="KW-0378">Hydrolase</keyword>
<accession>A0A061GVH9</accession>
<dbReference type="EMBL" id="CM001887">
    <property type="protein sequence ID" value="EOY31124.1"/>
    <property type="molecule type" value="Genomic_DNA"/>
</dbReference>
<dbReference type="GO" id="GO:0003676">
    <property type="term" value="F:nucleic acid binding"/>
    <property type="evidence" value="ECO:0007669"/>
    <property type="project" value="InterPro"/>
</dbReference>
<dbReference type="Pfam" id="PF07727">
    <property type="entry name" value="RVT_2"/>
    <property type="match status" value="1"/>
</dbReference>
<evidence type="ECO:0000256" key="3">
    <source>
        <dbReference type="SAM" id="MobiDB-lite"/>
    </source>
</evidence>
<dbReference type="Pfam" id="PF14223">
    <property type="entry name" value="Retrotran_gag_2"/>
    <property type="match status" value="1"/>
</dbReference>
<dbReference type="Gene3D" id="3.30.420.10">
    <property type="entry name" value="Ribonuclease H-like superfamily/Ribonuclease H"/>
    <property type="match status" value="1"/>
</dbReference>
<keyword evidence="1" id="KW-0479">Metal-binding</keyword>